<dbReference type="Gene3D" id="3.30.420.10">
    <property type="entry name" value="Ribonuclease H-like superfamily/Ribonuclease H"/>
    <property type="match status" value="1"/>
</dbReference>
<proteinExistence type="predicted"/>
<dbReference type="SUPFAM" id="SSF53098">
    <property type="entry name" value="Ribonuclease H-like"/>
    <property type="match status" value="1"/>
</dbReference>
<dbReference type="EMBL" id="BMAV01021686">
    <property type="protein sequence ID" value="GFY75927.1"/>
    <property type="molecule type" value="Genomic_DNA"/>
</dbReference>
<keyword evidence="2" id="KW-1185">Reference proteome</keyword>
<dbReference type="PANTHER" id="PTHR42648:SF24">
    <property type="entry name" value="INTEGRASE CATALYTIC DOMAIN-CONTAINING PROTEIN"/>
    <property type="match status" value="1"/>
</dbReference>
<dbReference type="AlphaFoldDB" id="A0A8X6YQ14"/>
<comment type="caution">
    <text evidence="1">The sequence shown here is derived from an EMBL/GenBank/DDBJ whole genome shotgun (WGS) entry which is preliminary data.</text>
</comment>
<dbReference type="InterPro" id="IPR012337">
    <property type="entry name" value="RNaseH-like_sf"/>
</dbReference>
<reference evidence="1" key="1">
    <citation type="submission" date="2020-08" db="EMBL/GenBank/DDBJ databases">
        <title>Multicomponent nature underlies the extraordinary mechanical properties of spider dragline silk.</title>
        <authorList>
            <person name="Kono N."/>
            <person name="Nakamura H."/>
            <person name="Mori M."/>
            <person name="Yoshida Y."/>
            <person name="Ohtoshi R."/>
            <person name="Malay A.D."/>
            <person name="Moran D.A.P."/>
            <person name="Tomita M."/>
            <person name="Numata K."/>
            <person name="Arakawa K."/>
        </authorList>
    </citation>
    <scope>NUCLEOTIDE SEQUENCE</scope>
</reference>
<evidence type="ECO:0000313" key="2">
    <source>
        <dbReference type="Proteomes" id="UP000886998"/>
    </source>
</evidence>
<dbReference type="InterPro" id="IPR039537">
    <property type="entry name" value="Retrotran_Ty1/copia-like"/>
</dbReference>
<gene>
    <name evidence="1" type="primary">RF55_25107</name>
    <name evidence="1" type="ORF">TNIN_83231</name>
</gene>
<accession>A0A8X6YQ14</accession>
<dbReference type="Proteomes" id="UP000886998">
    <property type="component" value="Unassembled WGS sequence"/>
</dbReference>
<dbReference type="PANTHER" id="PTHR42648">
    <property type="entry name" value="TRANSPOSASE, PUTATIVE-RELATED"/>
    <property type="match status" value="1"/>
</dbReference>
<protein>
    <submittedName>
        <fullName evidence="1">Retrovirus-related pol polyprotein from transposon tnt 1-94</fullName>
    </submittedName>
</protein>
<dbReference type="OrthoDB" id="6434921at2759"/>
<evidence type="ECO:0000313" key="1">
    <source>
        <dbReference type="EMBL" id="GFY75927.1"/>
    </source>
</evidence>
<name>A0A8X6YQ14_9ARAC</name>
<dbReference type="GO" id="GO:0003676">
    <property type="term" value="F:nucleic acid binding"/>
    <property type="evidence" value="ECO:0007669"/>
    <property type="project" value="InterPro"/>
</dbReference>
<sequence length="139" mass="15983">MLEKELGTCIKLDIELREPCIYGKAHRLSFGSRKKASEPGELISADVCGPFDELFQKKRYLVVFKNSFTKFRSDCLIKEKSEVKKVLEHRLAHTRTWGYSVKEFLCCNGGEIDNNDVREILDSNGKADSTLHPRTKWSQ</sequence>
<organism evidence="1 2">
    <name type="scientific">Trichonephila inaurata madagascariensis</name>
    <dbReference type="NCBI Taxonomy" id="2747483"/>
    <lineage>
        <taxon>Eukaryota</taxon>
        <taxon>Metazoa</taxon>
        <taxon>Ecdysozoa</taxon>
        <taxon>Arthropoda</taxon>
        <taxon>Chelicerata</taxon>
        <taxon>Arachnida</taxon>
        <taxon>Araneae</taxon>
        <taxon>Araneomorphae</taxon>
        <taxon>Entelegynae</taxon>
        <taxon>Araneoidea</taxon>
        <taxon>Nephilidae</taxon>
        <taxon>Trichonephila</taxon>
        <taxon>Trichonephila inaurata</taxon>
    </lineage>
</organism>
<dbReference type="InterPro" id="IPR036397">
    <property type="entry name" value="RNaseH_sf"/>
</dbReference>